<feature type="non-terminal residue" evidence="1">
    <location>
        <position position="155"/>
    </location>
</feature>
<proteinExistence type="predicted"/>
<organism evidence="1 2">
    <name type="scientific">Rotaria sordida</name>
    <dbReference type="NCBI Taxonomy" id="392033"/>
    <lineage>
        <taxon>Eukaryota</taxon>
        <taxon>Metazoa</taxon>
        <taxon>Spiralia</taxon>
        <taxon>Gnathifera</taxon>
        <taxon>Rotifera</taxon>
        <taxon>Eurotatoria</taxon>
        <taxon>Bdelloidea</taxon>
        <taxon>Philodinida</taxon>
        <taxon>Philodinidae</taxon>
        <taxon>Rotaria</taxon>
    </lineage>
</organism>
<protein>
    <submittedName>
        <fullName evidence="1">Uncharacterized protein</fullName>
    </submittedName>
</protein>
<reference evidence="1" key="1">
    <citation type="submission" date="2021-02" db="EMBL/GenBank/DDBJ databases">
        <authorList>
            <person name="Nowell W R."/>
        </authorList>
    </citation>
    <scope>NUCLEOTIDE SEQUENCE</scope>
</reference>
<dbReference type="Proteomes" id="UP000663836">
    <property type="component" value="Unassembled WGS sequence"/>
</dbReference>
<sequence>LIEPSVGSVVNALINTTLLDIAYSIWQQYELESFPGSMDVENYALFAFDATWTLIQSLQQLCASKINISSSRLSFIGSSYCFDRHFINSNNNVTDRITSLYYSAKNAQSSSNGKTLTPSSDRALLEGINLRIGIIESIPFTMVEKDIDPSGQTTI</sequence>
<accession>A0A820I8E1</accession>
<gene>
    <name evidence="1" type="ORF">JBS370_LOCUS40451</name>
</gene>
<dbReference type="AlphaFoldDB" id="A0A820I8E1"/>
<evidence type="ECO:0000313" key="1">
    <source>
        <dbReference type="EMBL" id="CAF4303018.1"/>
    </source>
</evidence>
<dbReference type="EMBL" id="CAJOBD010036261">
    <property type="protein sequence ID" value="CAF4303018.1"/>
    <property type="molecule type" value="Genomic_DNA"/>
</dbReference>
<comment type="caution">
    <text evidence="1">The sequence shown here is derived from an EMBL/GenBank/DDBJ whole genome shotgun (WGS) entry which is preliminary data.</text>
</comment>
<evidence type="ECO:0000313" key="2">
    <source>
        <dbReference type="Proteomes" id="UP000663836"/>
    </source>
</evidence>
<feature type="non-terminal residue" evidence="1">
    <location>
        <position position="1"/>
    </location>
</feature>
<name>A0A820I8E1_9BILA</name>